<dbReference type="SUPFAM" id="SSF52151">
    <property type="entry name" value="FabD/lysophospholipase-like"/>
    <property type="match status" value="1"/>
</dbReference>
<reference evidence="3" key="1">
    <citation type="submission" date="2021-01" db="EMBL/GenBank/DDBJ databases">
        <authorList>
            <person name="Corre E."/>
            <person name="Pelletier E."/>
            <person name="Niang G."/>
            <person name="Scheremetjew M."/>
            <person name="Finn R."/>
            <person name="Kale V."/>
            <person name="Holt S."/>
            <person name="Cochrane G."/>
            <person name="Meng A."/>
            <person name="Brown T."/>
            <person name="Cohen L."/>
        </authorList>
    </citation>
    <scope>NUCLEOTIDE SEQUENCE</scope>
    <source>
        <strain evidence="3">CCMP 769</strain>
    </source>
</reference>
<comment type="similarity">
    <text evidence="1">Belongs to the FabD family.</text>
</comment>
<dbReference type="InterPro" id="IPR014043">
    <property type="entry name" value="Acyl_transferase_dom"/>
</dbReference>
<dbReference type="SUPFAM" id="SSF55048">
    <property type="entry name" value="Probable ACP-binding domain of malonyl-CoA ACP transacylase"/>
    <property type="match status" value="1"/>
</dbReference>
<dbReference type="EMBL" id="HBHW01014559">
    <property type="protein sequence ID" value="CAE0043339.1"/>
    <property type="molecule type" value="Transcribed_RNA"/>
</dbReference>
<proteinExistence type="inferred from homology"/>
<dbReference type="InterPro" id="IPR016035">
    <property type="entry name" value="Acyl_Trfase/lysoPLipase"/>
</dbReference>
<sequence length="340" mass="35516">MVGFVGSLSKGLGPGRRGIQTKMSASPVVLCPGQGAQSVGMGKAWKEKSKAAQKIFDRADAVLGDRLGSKLSDIIMNGPKSALDRTDVAQPAIFVTSIASWEGMKELELVAPGNPATAAGLSLGEYTALTVGGAVEFEAALELVALRGLAMQEASEAVDSTMCALVGADEEKATSCIEYALERCKGQVLVAANFNAPGQVVLSGSSEACNMAATYAADELKLRAVMLDVAGAFHSPLMAPAAARLGDALAGTSIEAPACPVLANVTGLPHEADPESIRNRLIEQLTNPTRWSDCMSYYKSNPDVTGEGDWIELAPGKTLTGIMKKCDRRRKVIGFDSPPE</sequence>
<dbReference type="PIRSF" id="PIRSF000446">
    <property type="entry name" value="Mct"/>
    <property type="match status" value="1"/>
</dbReference>
<dbReference type="InterPro" id="IPR016036">
    <property type="entry name" value="Malonyl_transacylase_ACP-bd"/>
</dbReference>
<dbReference type="Gene3D" id="3.30.70.250">
    <property type="entry name" value="Malonyl-CoA ACP transacylase, ACP-binding"/>
    <property type="match status" value="1"/>
</dbReference>
<dbReference type="InterPro" id="IPR024925">
    <property type="entry name" value="Malonyl_CoA-ACP_transAc"/>
</dbReference>
<name>A0A7S3ED15_9RHOD</name>
<evidence type="ECO:0000313" key="3">
    <source>
        <dbReference type="EMBL" id="CAE0043339.1"/>
    </source>
</evidence>
<protein>
    <recommendedName>
        <fullName evidence="2">Malonyl-CoA:ACP transacylase (MAT) domain-containing protein</fullName>
    </recommendedName>
</protein>
<dbReference type="SMART" id="SM00827">
    <property type="entry name" value="PKS_AT"/>
    <property type="match status" value="1"/>
</dbReference>
<gene>
    <name evidence="3" type="ORF">RMAR00112_LOCUS11310</name>
</gene>
<accession>A0A7S3ED15</accession>
<dbReference type="Pfam" id="PF00698">
    <property type="entry name" value="Acyl_transf_1"/>
    <property type="match status" value="1"/>
</dbReference>
<dbReference type="PANTHER" id="PTHR47170">
    <property type="entry name" value="MALONYL-COA ACP TRANSACYLASE, ACP-BINDING"/>
    <property type="match status" value="1"/>
</dbReference>
<evidence type="ECO:0000256" key="1">
    <source>
        <dbReference type="ARBA" id="ARBA00008217"/>
    </source>
</evidence>
<dbReference type="GO" id="GO:0016740">
    <property type="term" value="F:transferase activity"/>
    <property type="evidence" value="ECO:0007669"/>
    <property type="project" value="InterPro"/>
</dbReference>
<dbReference type="PANTHER" id="PTHR47170:SF2">
    <property type="entry name" value="MALONYL-COA:ACP TRANSACYLASE (MAT) DOMAIN-CONTAINING PROTEIN"/>
    <property type="match status" value="1"/>
</dbReference>
<dbReference type="AlphaFoldDB" id="A0A7S3ED15"/>
<dbReference type="Gene3D" id="3.40.366.10">
    <property type="entry name" value="Malonyl-Coenzyme A Acyl Carrier Protein, domain 2"/>
    <property type="match status" value="1"/>
</dbReference>
<evidence type="ECO:0000259" key="2">
    <source>
        <dbReference type="SMART" id="SM00827"/>
    </source>
</evidence>
<organism evidence="3">
    <name type="scientific">Rhodosorus marinus</name>
    <dbReference type="NCBI Taxonomy" id="101924"/>
    <lineage>
        <taxon>Eukaryota</taxon>
        <taxon>Rhodophyta</taxon>
        <taxon>Stylonematophyceae</taxon>
        <taxon>Stylonematales</taxon>
        <taxon>Stylonemataceae</taxon>
        <taxon>Rhodosorus</taxon>
    </lineage>
</organism>
<dbReference type="InterPro" id="IPR001227">
    <property type="entry name" value="Ac_transferase_dom_sf"/>
</dbReference>
<dbReference type="InterPro" id="IPR052760">
    <property type="entry name" value="Mitochondrial_malonyltrans"/>
</dbReference>
<feature type="domain" description="Malonyl-CoA:ACP transacylase (MAT)" evidence="2">
    <location>
        <begin position="30"/>
        <end position="332"/>
    </location>
</feature>